<keyword evidence="2" id="KW-1133">Transmembrane helix</keyword>
<dbReference type="RefSeq" id="WP_094661295.1">
    <property type="nucleotide sequence ID" value="NZ_MWWR01000017.1"/>
</dbReference>
<protein>
    <submittedName>
        <fullName evidence="3">Colicin transporter</fullName>
    </submittedName>
</protein>
<accession>A0A261EUG0</accession>
<feature type="region of interest" description="Disordered" evidence="1">
    <location>
        <begin position="1"/>
        <end position="29"/>
    </location>
</feature>
<evidence type="ECO:0000313" key="3">
    <source>
        <dbReference type="EMBL" id="OZG50467.1"/>
    </source>
</evidence>
<reference evidence="3 4" key="1">
    <citation type="journal article" date="2017" name="BMC Genomics">
        <title>Comparative genomic and phylogenomic analyses of the Bifidobacteriaceae family.</title>
        <authorList>
            <person name="Lugli G.A."/>
            <person name="Milani C."/>
            <person name="Turroni F."/>
            <person name="Duranti S."/>
            <person name="Mancabelli L."/>
            <person name="Mangifesta M."/>
            <person name="Ferrario C."/>
            <person name="Modesto M."/>
            <person name="Mattarelli P."/>
            <person name="Jiri K."/>
            <person name="van Sinderen D."/>
            <person name="Ventura M."/>
        </authorList>
    </citation>
    <scope>NUCLEOTIDE SEQUENCE [LARGE SCALE GENOMIC DNA]</scope>
    <source>
        <strain evidence="3 4">DSM 24742</strain>
    </source>
</reference>
<sequence length="375" mass="37438">MDGNMNGMGAGPVGPDQTETQASAVSGRRRGGRRRVLLAALLAICVAGAGSGFAVWRHGVRAAQAEAVQAEQTRQAAYDACAKAQSDAQTALEAYQNAVADSQQVAATDPSTLADSSTLDALNSARTSPAVSPDACRADLGADALDALTDSWKSAAAAWTQGAEDIQSAAQAVSDSQAAKARQDRVDALNGKIQEARALLDSSDGNVADAQTRFTLTDAINAAQGIVDDQSSAPDAFDQASSGLDAAMGAVNDSIARKQADDAAAAQAAAAAAQAQAQRQAAVSGSSTGRRQTTGTSRATTGTSGSTGRSTTSGGAASGSAPAPPASGNTGTSGGSSSSTYVPHGRVMHYGCGDTPEECIAKYGGTYDGTNPFID</sequence>
<dbReference type="AlphaFoldDB" id="A0A261EUG0"/>
<dbReference type="Proteomes" id="UP000216725">
    <property type="component" value="Unassembled WGS sequence"/>
</dbReference>
<feature type="compositionally biased region" description="Gly residues" evidence="1">
    <location>
        <begin position="1"/>
        <end position="12"/>
    </location>
</feature>
<evidence type="ECO:0000256" key="1">
    <source>
        <dbReference type="SAM" id="MobiDB-lite"/>
    </source>
</evidence>
<evidence type="ECO:0000313" key="4">
    <source>
        <dbReference type="Proteomes" id="UP000216725"/>
    </source>
</evidence>
<dbReference type="OrthoDB" id="3240618at2"/>
<dbReference type="EMBL" id="MWWR01000017">
    <property type="protein sequence ID" value="OZG50467.1"/>
    <property type="molecule type" value="Genomic_DNA"/>
</dbReference>
<feature type="region of interest" description="Disordered" evidence="1">
    <location>
        <begin position="280"/>
        <end position="340"/>
    </location>
</feature>
<feature type="transmembrane region" description="Helical" evidence="2">
    <location>
        <begin position="36"/>
        <end position="56"/>
    </location>
</feature>
<comment type="caution">
    <text evidence="3">The sequence shown here is derived from an EMBL/GenBank/DDBJ whole genome shotgun (WGS) entry which is preliminary data.</text>
</comment>
<dbReference type="Gene3D" id="1.20.1270.90">
    <property type="entry name" value="AF1782-like"/>
    <property type="match status" value="1"/>
</dbReference>
<gene>
    <name evidence="3" type="ORF">PSRA_1497</name>
</gene>
<organism evidence="3 4">
    <name type="scientific">Pseudoscardovia radai</name>
    <dbReference type="NCBI Taxonomy" id="987066"/>
    <lineage>
        <taxon>Bacteria</taxon>
        <taxon>Bacillati</taxon>
        <taxon>Actinomycetota</taxon>
        <taxon>Actinomycetes</taxon>
        <taxon>Bifidobacteriales</taxon>
        <taxon>Bifidobacteriaceae</taxon>
        <taxon>Pseudoscardovia</taxon>
    </lineage>
</organism>
<keyword evidence="4" id="KW-1185">Reference proteome</keyword>
<evidence type="ECO:0000256" key="2">
    <source>
        <dbReference type="SAM" id="Phobius"/>
    </source>
</evidence>
<keyword evidence="2" id="KW-0472">Membrane</keyword>
<name>A0A261EUG0_9BIFI</name>
<proteinExistence type="predicted"/>
<keyword evidence="2" id="KW-0812">Transmembrane</keyword>